<organism evidence="1 2">
    <name type="scientific">Lasiodiplodia mahajangana</name>
    <dbReference type="NCBI Taxonomy" id="1108764"/>
    <lineage>
        <taxon>Eukaryota</taxon>
        <taxon>Fungi</taxon>
        <taxon>Dikarya</taxon>
        <taxon>Ascomycota</taxon>
        <taxon>Pezizomycotina</taxon>
        <taxon>Dothideomycetes</taxon>
        <taxon>Dothideomycetes incertae sedis</taxon>
        <taxon>Botryosphaeriales</taxon>
        <taxon>Botryosphaeriaceae</taxon>
        <taxon>Lasiodiplodia</taxon>
    </lineage>
</organism>
<comment type="caution">
    <text evidence="1">The sequence shown here is derived from an EMBL/GenBank/DDBJ whole genome shotgun (WGS) entry which is preliminary data.</text>
</comment>
<keyword evidence="2" id="KW-1185">Reference proteome</keyword>
<evidence type="ECO:0000313" key="2">
    <source>
        <dbReference type="Proteomes" id="UP001153332"/>
    </source>
</evidence>
<evidence type="ECO:0000313" key="1">
    <source>
        <dbReference type="EMBL" id="KAJ8125731.1"/>
    </source>
</evidence>
<dbReference type="Proteomes" id="UP001153332">
    <property type="component" value="Unassembled WGS sequence"/>
</dbReference>
<gene>
    <name evidence="1" type="ORF">O1611_g7908</name>
</gene>
<sequence>MSAPYFGELWALWEYHWEKHASQVDFANPVIRMSDDFFDILGGAGKTFFTQKASALLNKPVDFIPDKNDSSQIYLANRADLEHFLSRELQRQQAIHNPRFNLVASVGGSQYFGSAMPPTPLYHNAYAVPQSADRGRFIEANPSATNIAFGSNWGQNATASASIPAPHNQGLQASTQSLTPSFCGFNTTNPSPALPTSSVDKSQRGNYFQYSHMGASCSTTTMGNNAPTSQPRRLIDIRTPSPSHRIQSPNAQAWAQQAYAPSSPLTEVTQDGPGSAAERSENSNSDESSTKEPPNP</sequence>
<accession>A0ACC2JEA3</accession>
<name>A0ACC2JEA3_9PEZI</name>
<proteinExistence type="predicted"/>
<dbReference type="EMBL" id="JAPUUL010002202">
    <property type="protein sequence ID" value="KAJ8125731.1"/>
    <property type="molecule type" value="Genomic_DNA"/>
</dbReference>
<protein>
    <submittedName>
        <fullName evidence="1">Uncharacterized protein</fullName>
    </submittedName>
</protein>
<reference evidence="1" key="1">
    <citation type="submission" date="2022-12" db="EMBL/GenBank/DDBJ databases">
        <title>Genome Sequence of Lasiodiplodia mahajangana.</title>
        <authorList>
            <person name="Buettner E."/>
        </authorList>
    </citation>
    <scope>NUCLEOTIDE SEQUENCE</scope>
    <source>
        <strain evidence="1">VT137</strain>
    </source>
</reference>